<dbReference type="Proteomes" id="UP001302126">
    <property type="component" value="Unassembled WGS sequence"/>
</dbReference>
<dbReference type="InterPro" id="IPR007541">
    <property type="entry name" value="Uncharacterised_BSP"/>
</dbReference>
<reference evidence="2" key="2">
    <citation type="submission" date="2023-05" db="EMBL/GenBank/DDBJ databases">
        <authorList>
            <consortium name="Lawrence Berkeley National Laboratory"/>
            <person name="Steindorff A."/>
            <person name="Hensen N."/>
            <person name="Bonometti L."/>
            <person name="Westerberg I."/>
            <person name="Brannstrom I.O."/>
            <person name="Guillou S."/>
            <person name="Cros-Aarteil S."/>
            <person name="Calhoun S."/>
            <person name="Haridas S."/>
            <person name="Kuo A."/>
            <person name="Mondo S."/>
            <person name="Pangilinan J."/>
            <person name="Riley R."/>
            <person name="Labutti K."/>
            <person name="Andreopoulos B."/>
            <person name="Lipzen A."/>
            <person name="Chen C."/>
            <person name="Yanf M."/>
            <person name="Daum C."/>
            <person name="Ng V."/>
            <person name="Clum A."/>
            <person name="Ohm R."/>
            <person name="Martin F."/>
            <person name="Silar P."/>
            <person name="Natvig D."/>
            <person name="Lalanne C."/>
            <person name="Gautier V."/>
            <person name="Ament-Velasquez S.L."/>
            <person name="Kruys A."/>
            <person name="Hutchinson M.I."/>
            <person name="Powell A.J."/>
            <person name="Barry K."/>
            <person name="Miller A.N."/>
            <person name="Grigoriev I.V."/>
            <person name="Debuchy R."/>
            <person name="Gladieux P."/>
            <person name="Thoren M.H."/>
            <person name="Johannesson H."/>
        </authorList>
    </citation>
    <scope>NUCLEOTIDE SEQUENCE</scope>
    <source>
        <strain evidence="2">PSN309</strain>
    </source>
</reference>
<evidence type="ECO:0000313" key="2">
    <source>
        <dbReference type="EMBL" id="KAK4193778.1"/>
    </source>
</evidence>
<name>A0AAN7ANM7_9PEZI</name>
<dbReference type="PANTHER" id="PTHR33321">
    <property type="match status" value="1"/>
</dbReference>
<feature type="compositionally biased region" description="Polar residues" evidence="1">
    <location>
        <begin position="40"/>
        <end position="49"/>
    </location>
</feature>
<dbReference type="Pfam" id="PF04450">
    <property type="entry name" value="BSP"/>
    <property type="match status" value="1"/>
</dbReference>
<comment type="caution">
    <text evidence="2">The sequence shown here is derived from an EMBL/GenBank/DDBJ whole genome shotgun (WGS) entry which is preliminary data.</text>
</comment>
<protein>
    <submittedName>
        <fullName evidence="2">Pbsp domain-protein</fullName>
    </submittedName>
</protein>
<evidence type="ECO:0000313" key="3">
    <source>
        <dbReference type="Proteomes" id="UP001302126"/>
    </source>
</evidence>
<feature type="compositionally biased region" description="Polar residues" evidence="1">
    <location>
        <begin position="19"/>
        <end position="32"/>
    </location>
</feature>
<dbReference type="AlphaFoldDB" id="A0AAN7ANM7"/>
<sequence>MTLREQTPVPKPSALFSPAMSSTDSGPAQQTPSPVPVRSPNRNAGTDPSTDSDETATRDSKKSFSQPKLRLEVRDLDHPGSSKFLGAINISTVFSDAVNNVLRLLYLSPSDRHTTPPPTRSVTLILRDMDGVAYTTGTDLDDDHKEIHFSLKYISSISPASRLAHEITGVLTHELVHCYQWNAKNTCPGGLIEGIADWVRLHCDLSPPHWKKETTGRWDKGYQHTAYFLEYLEVRFGEGTVRRLNEKLRQNKYNVETFWVELLGSSVDELYGDYVEKSKPDDDKNRDKPDKPSPSKTVDEATQT</sequence>
<accession>A0AAN7ANM7</accession>
<reference evidence="2" key="1">
    <citation type="journal article" date="2023" name="Mol. Phylogenet. Evol.">
        <title>Genome-scale phylogeny and comparative genomics of the fungal order Sordariales.</title>
        <authorList>
            <person name="Hensen N."/>
            <person name="Bonometti L."/>
            <person name="Westerberg I."/>
            <person name="Brannstrom I.O."/>
            <person name="Guillou S."/>
            <person name="Cros-Aarteil S."/>
            <person name="Calhoun S."/>
            <person name="Haridas S."/>
            <person name="Kuo A."/>
            <person name="Mondo S."/>
            <person name="Pangilinan J."/>
            <person name="Riley R."/>
            <person name="LaButti K."/>
            <person name="Andreopoulos B."/>
            <person name="Lipzen A."/>
            <person name="Chen C."/>
            <person name="Yan M."/>
            <person name="Daum C."/>
            <person name="Ng V."/>
            <person name="Clum A."/>
            <person name="Steindorff A."/>
            <person name="Ohm R.A."/>
            <person name="Martin F."/>
            <person name="Silar P."/>
            <person name="Natvig D.O."/>
            <person name="Lalanne C."/>
            <person name="Gautier V."/>
            <person name="Ament-Velasquez S.L."/>
            <person name="Kruys A."/>
            <person name="Hutchinson M.I."/>
            <person name="Powell A.J."/>
            <person name="Barry K."/>
            <person name="Miller A.N."/>
            <person name="Grigoriev I.V."/>
            <person name="Debuchy R."/>
            <person name="Gladieux P."/>
            <person name="Hiltunen Thoren M."/>
            <person name="Johannesson H."/>
        </authorList>
    </citation>
    <scope>NUCLEOTIDE SEQUENCE</scope>
    <source>
        <strain evidence="2">PSN309</strain>
    </source>
</reference>
<feature type="region of interest" description="Disordered" evidence="1">
    <location>
        <begin position="1"/>
        <end position="68"/>
    </location>
</feature>
<keyword evidence="3" id="KW-1185">Reference proteome</keyword>
<dbReference type="EMBL" id="MU864350">
    <property type="protein sequence ID" value="KAK4193778.1"/>
    <property type="molecule type" value="Genomic_DNA"/>
</dbReference>
<gene>
    <name evidence="2" type="ORF">QBC35DRAFT_480236</name>
</gene>
<dbReference type="PANTHER" id="PTHR33321:SF12">
    <property type="entry name" value="PLANT BASIC SECRETORY PROTEIN (BSP) FAMILY PROTEIN"/>
    <property type="match status" value="1"/>
</dbReference>
<proteinExistence type="predicted"/>
<feature type="region of interest" description="Disordered" evidence="1">
    <location>
        <begin position="274"/>
        <end position="304"/>
    </location>
</feature>
<evidence type="ECO:0000256" key="1">
    <source>
        <dbReference type="SAM" id="MobiDB-lite"/>
    </source>
</evidence>
<organism evidence="2 3">
    <name type="scientific">Podospora australis</name>
    <dbReference type="NCBI Taxonomy" id="1536484"/>
    <lineage>
        <taxon>Eukaryota</taxon>
        <taxon>Fungi</taxon>
        <taxon>Dikarya</taxon>
        <taxon>Ascomycota</taxon>
        <taxon>Pezizomycotina</taxon>
        <taxon>Sordariomycetes</taxon>
        <taxon>Sordariomycetidae</taxon>
        <taxon>Sordariales</taxon>
        <taxon>Podosporaceae</taxon>
        <taxon>Podospora</taxon>
    </lineage>
</organism>